<proteinExistence type="predicted"/>
<dbReference type="Proteomes" id="UP000776276">
    <property type="component" value="Unassembled WGS sequence"/>
</dbReference>
<gene>
    <name evidence="4" type="ORF">KOF26_04685</name>
</gene>
<feature type="domain" description="Glycosyl transferase family 1" evidence="2">
    <location>
        <begin position="256"/>
        <end position="412"/>
    </location>
</feature>
<keyword evidence="1" id="KW-0808">Transferase</keyword>
<dbReference type="PANTHER" id="PTHR46401">
    <property type="entry name" value="GLYCOSYLTRANSFERASE WBBK-RELATED"/>
    <property type="match status" value="1"/>
</dbReference>
<dbReference type="PANTHER" id="PTHR46401:SF2">
    <property type="entry name" value="GLYCOSYLTRANSFERASE WBBK-RELATED"/>
    <property type="match status" value="1"/>
</dbReference>
<evidence type="ECO:0000259" key="3">
    <source>
        <dbReference type="Pfam" id="PF13579"/>
    </source>
</evidence>
<dbReference type="Pfam" id="PF00534">
    <property type="entry name" value="Glycos_transf_1"/>
    <property type="match status" value="1"/>
</dbReference>
<keyword evidence="5" id="KW-1185">Reference proteome</keyword>
<evidence type="ECO:0000259" key="2">
    <source>
        <dbReference type="Pfam" id="PF00534"/>
    </source>
</evidence>
<dbReference type="CDD" id="cd03809">
    <property type="entry name" value="GT4_MtfB-like"/>
    <property type="match status" value="1"/>
</dbReference>
<comment type="caution">
    <text evidence="4">The sequence shown here is derived from an EMBL/GenBank/DDBJ whole genome shotgun (WGS) entry which is preliminary data.</text>
</comment>
<evidence type="ECO:0000313" key="5">
    <source>
        <dbReference type="Proteomes" id="UP000776276"/>
    </source>
</evidence>
<dbReference type="InterPro" id="IPR028098">
    <property type="entry name" value="Glyco_trans_4-like_N"/>
</dbReference>
<name>A0ABS6BH75_9SPHN</name>
<evidence type="ECO:0000313" key="4">
    <source>
        <dbReference type="EMBL" id="MBU3077156.1"/>
    </source>
</evidence>
<dbReference type="Pfam" id="PF13579">
    <property type="entry name" value="Glyco_trans_4_4"/>
    <property type="match status" value="1"/>
</dbReference>
<organism evidence="4 5">
    <name type="scientific">Sphingomonas quercus</name>
    <dbReference type="NCBI Taxonomy" id="2842451"/>
    <lineage>
        <taxon>Bacteria</taxon>
        <taxon>Pseudomonadati</taxon>
        <taxon>Pseudomonadota</taxon>
        <taxon>Alphaproteobacteria</taxon>
        <taxon>Sphingomonadales</taxon>
        <taxon>Sphingomonadaceae</taxon>
        <taxon>Sphingomonas</taxon>
    </lineage>
</organism>
<protein>
    <submittedName>
        <fullName evidence="4">Glycosyltransferase family 4 protein</fullName>
    </submittedName>
</protein>
<accession>A0ABS6BH75</accession>
<dbReference type="EMBL" id="JAHKRT010000002">
    <property type="protein sequence ID" value="MBU3077156.1"/>
    <property type="molecule type" value="Genomic_DNA"/>
</dbReference>
<evidence type="ECO:0000256" key="1">
    <source>
        <dbReference type="ARBA" id="ARBA00022679"/>
    </source>
</evidence>
<dbReference type="RefSeq" id="WP_216320877.1">
    <property type="nucleotide sequence ID" value="NZ_JAHKRT010000002.1"/>
</dbReference>
<reference evidence="4 5" key="1">
    <citation type="submission" date="2021-06" db="EMBL/GenBank/DDBJ databases">
        <title>Sphingomonas sp. XMGL2, whole genome shotgun sequencing project.</title>
        <authorList>
            <person name="Zhao G."/>
            <person name="Shen L."/>
        </authorList>
    </citation>
    <scope>NUCLEOTIDE SEQUENCE [LARGE SCALE GENOMIC DNA]</scope>
    <source>
        <strain evidence="4 5">XMGL2</strain>
    </source>
</reference>
<sequence>MSFRVGIDGYNLAMTRGTGVATYGRTLARAVREAGHPVDLLFGLEVSHKAREDLRESLFYARLSEGDPAGQKLKMTVRRALMRAFQPPFARDMVPIPVSGRVVATEFQGKLPEFDRLFSLGSLFTKSVRHFRRYKKFMTVRVPDPPKVMHWTYPVPVRLEGAANIYTIHDLVPLRLPHTSLEDKRYYDALIGACVAEAAAICTVSEASRRDILELFPTDPEKVVNTWQPVDIADAPQEDAAALRRRLGRLFDLEPQGYFLFFGAIEPKKNVGRLIEAYLSADIETPLVIVGAGGWKSEEALRLLGTAHGKTLSASARVRVVDYLPRGLLIELIRGARAVTFPSLYEGFGLPALEALALGAPLLTSNTSSLPEVVGDAALMVDPYDVAAIAEGLRRLDGDSALRAELAARGPKQAGNFSAARYGHAIETLYRAGLARAGIRD</sequence>
<feature type="domain" description="Glycosyltransferase subfamily 4-like N-terminal" evidence="3">
    <location>
        <begin position="18"/>
        <end position="224"/>
    </location>
</feature>
<dbReference type="InterPro" id="IPR001296">
    <property type="entry name" value="Glyco_trans_1"/>
</dbReference>